<dbReference type="EMBL" id="CP044543">
    <property type="protein sequence ID" value="QFI76774.1"/>
    <property type="molecule type" value="Genomic_DNA"/>
</dbReference>
<gene>
    <name evidence="1" type="ORF">F8237_32865</name>
</gene>
<accession>A0A5P6PFY2</accession>
<name>A0A5P6PFY2_9BRAD</name>
<protein>
    <submittedName>
        <fullName evidence="1">Uncharacterized protein</fullName>
    </submittedName>
</protein>
<evidence type="ECO:0000313" key="2">
    <source>
        <dbReference type="Proteomes" id="UP000325641"/>
    </source>
</evidence>
<dbReference type="AlphaFoldDB" id="A0A5P6PFY2"/>
<reference evidence="2" key="1">
    <citation type="submission" date="2019-10" db="EMBL/GenBank/DDBJ databases">
        <title>Complete Genome Sequence of Bradyrhizobium betae type strain PL7HG1T.</title>
        <authorList>
            <person name="Bromfield E.S.P."/>
            <person name="Cloutier S."/>
        </authorList>
    </citation>
    <scope>NUCLEOTIDE SEQUENCE [LARGE SCALE GENOMIC DNA]</scope>
    <source>
        <strain evidence="2">PL7HG1</strain>
    </source>
</reference>
<dbReference type="RefSeq" id="WP_151650222.1">
    <property type="nucleotide sequence ID" value="NZ_CP044543.1"/>
</dbReference>
<dbReference type="Proteomes" id="UP000325641">
    <property type="component" value="Chromosome"/>
</dbReference>
<sequence>MSWTGFGKRSGALAVAVAILIGAGGDTGALATPLTPFRDQAQAQRHCPQDQVVWLDFRKGVYYGKRQKRYGKGFDGSFVCLSEARDSFYRRSLLGLR</sequence>
<dbReference type="OrthoDB" id="8233865at2"/>
<proteinExistence type="predicted"/>
<evidence type="ECO:0000313" key="1">
    <source>
        <dbReference type="EMBL" id="QFI76774.1"/>
    </source>
</evidence>
<organism evidence="1 2">
    <name type="scientific">Bradyrhizobium betae</name>
    <dbReference type="NCBI Taxonomy" id="244734"/>
    <lineage>
        <taxon>Bacteria</taxon>
        <taxon>Pseudomonadati</taxon>
        <taxon>Pseudomonadota</taxon>
        <taxon>Alphaproteobacteria</taxon>
        <taxon>Hyphomicrobiales</taxon>
        <taxon>Nitrobacteraceae</taxon>
        <taxon>Bradyrhizobium</taxon>
    </lineage>
</organism>
<dbReference type="KEGG" id="bbet:F8237_32865"/>